<dbReference type="InterPro" id="IPR027417">
    <property type="entry name" value="P-loop_NTPase"/>
</dbReference>
<evidence type="ECO:0000313" key="2">
    <source>
        <dbReference type="Proteomes" id="UP000282926"/>
    </source>
</evidence>
<dbReference type="Proteomes" id="UP000282926">
    <property type="component" value="Unassembled WGS sequence"/>
</dbReference>
<name>A0ABY0CUV9_9DELT</name>
<dbReference type="Gene3D" id="3.40.50.300">
    <property type="entry name" value="P-loop containing nucleotide triphosphate hydrolases"/>
    <property type="match status" value="1"/>
</dbReference>
<dbReference type="EMBL" id="SADD01000002">
    <property type="protein sequence ID" value="RVU46697.1"/>
    <property type="molecule type" value="Genomic_DNA"/>
</dbReference>
<reference evidence="1 2" key="1">
    <citation type="submission" date="2019-01" db="EMBL/GenBank/DDBJ databases">
        <title>Lujinxingia litoralis gen. nov., sp. nov. and Lujinxingia sediminis gen. nov., sp. nov., new members in the order Bradymonadales, isolated from coastal sediment.</title>
        <authorList>
            <person name="Li C.-M."/>
        </authorList>
    </citation>
    <scope>NUCLEOTIDE SEQUENCE [LARGE SCALE GENOMIC DNA]</scope>
    <source>
        <strain evidence="1 2">SEH01</strain>
    </source>
</reference>
<evidence type="ECO:0008006" key="3">
    <source>
        <dbReference type="Google" id="ProtNLM"/>
    </source>
</evidence>
<sequence>MSTSTYQLASLRFSIEGRHTVARAVKNEMASLQQPVDGPVDIAFRFVDRIAPAPNAVLAGRWALSPDALSARGDGFEFRITPTDNALTIDVVPDSGLTHNPLTEAWRRANDWNYLSRGETVAKNFMYDLFDFVSAWKLSERDCSYIHASTLSRDDRAVALIAWGGIGKTTSLLKLVTEDGWRFLSDDLGLINAQGRVFRTPRHLQIYAYNLEGQPAIARQLLHGRNPIDRVNWEWRRRRFGVKKVRRRVSAESLFGNERVAHSAQLHQAIFLERVKNPTFSVVPISSDDLAERAATILIDELSSLRDLSVVARSHGQTLHTPDLQTFVERCQRTLSSAFAEVPTAILRIPADADPDALADTLRDHLDL</sequence>
<organism evidence="1 2">
    <name type="scientific">Lujinxingia sediminis</name>
    <dbReference type="NCBI Taxonomy" id="2480984"/>
    <lineage>
        <taxon>Bacteria</taxon>
        <taxon>Deltaproteobacteria</taxon>
        <taxon>Bradymonadales</taxon>
        <taxon>Lujinxingiaceae</taxon>
        <taxon>Lujinxingia</taxon>
    </lineage>
</organism>
<dbReference type="SUPFAM" id="SSF53795">
    <property type="entry name" value="PEP carboxykinase-like"/>
    <property type="match status" value="1"/>
</dbReference>
<proteinExistence type="predicted"/>
<evidence type="ECO:0000313" key="1">
    <source>
        <dbReference type="EMBL" id="RVU46697.1"/>
    </source>
</evidence>
<keyword evidence="2" id="KW-1185">Reference proteome</keyword>
<comment type="caution">
    <text evidence="1">The sequence shown here is derived from an EMBL/GenBank/DDBJ whole genome shotgun (WGS) entry which is preliminary data.</text>
</comment>
<accession>A0ABY0CUV9</accession>
<protein>
    <recommendedName>
        <fullName evidence="3">HprK-related kinase B</fullName>
    </recommendedName>
</protein>
<gene>
    <name evidence="1" type="ORF">EA187_06050</name>
</gene>
<dbReference type="RefSeq" id="WP_115606778.1">
    <property type="nucleotide sequence ID" value="NZ_SADD01000002.1"/>
</dbReference>